<protein>
    <recommendedName>
        <fullName evidence="3">Alpha-glucosidase/alpha-galactosidase</fullName>
    </recommendedName>
</protein>
<reference evidence="2" key="1">
    <citation type="submission" date="2018-05" db="EMBL/GenBank/DDBJ databases">
        <authorList>
            <person name="Lanie J.A."/>
            <person name="Ng W.-L."/>
            <person name="Kazmierczak K.M."/>
            <person name="Andrzejewski T.M."/>
            <person name="Davidsen T.M."/>
            <person name="Wayne K.J."/>
            <person name="Tettelin H."/>
            <person name="Glass J.I."/>
            <person name="Rusch D."/>
            <person name="Podicherti R."/>
            <person name="Tsui H.-C.T."/>
            <person name="Winkler M.E."/>
        </authorList>
    </citation>
    <scope>NUCLEOTIDE SEQUENCE</scope>
</reference>
<dbReference type="SUPFAM" id="SSF51735">
    <property type="entry name" value="NAD(P)-binding Rossmann-fold domains"/>
    <property type="match status" value="1"/>
</dbReference>
<dbReference type="Pfam" id="PF02056">
    <property type="entry name" value="Glyco_hydro_4"/>
    <property type="match status" value="1"/>
</dbReference>
<evidence type="ECO:0008006" key="3">
    <source>
        <dbReference type="Google" id="ProtNLM"/>
    </source>
</evidence>
<dbReference type="InterPro" id="IPR001088">
    <property type="entry name" value="Glyco_hydro_4"/>
</dbReference>
<name>A0A382IU71_9ZZZZ</name>
<sequence length="52" mass="5629">MPIKVSIFGAGSVVFSLGLVKDLCLTNGLHDTLVSFMDIDQERLGVIHKLAE</sequence>
<dbReference type="InterPro" id="IPR036291">
    <property type="entry name" value="NAD(P)-bd_dom_sf"/>
</dbReference>
<organism evidence="2">
    <name type="scientific">marine metagenome</name>
    <dbReference type="NCBI Taxonomy" id="408172"/>
    <lineage>
        <taxon>unclassified sequences</taxon>
        <taxon>metagenomes</taxon>
        <taxon>ecological metagenomes</taxon>
    </lineage>
</organism>
<feature type="non-terminal residue" evidence="2">
    <location>
        <position position="52"/>
    </location>
</feature>
<dbReference type="GO" id="GO:0005975">
    <property type="term" value="P:carbohydrate metabolic process"/>
    <property type="evidence" value="ECO:0007669"/>
    <property type="project" value="InterPro"/>
</dbReference>
<keyword evidence="1" id="KW-0520">NAD</keyword>
<evidence type="ECO:0000313" key="2">
    <source>
        <dbReference type="EMBL" id="SVC03176.1"/>
    </source>
</evidence>
<dbReference type="AlphaFoldDB" id="A0A382IU71"/>
<gene>
    <name evidence="2" type="ORF">METZ01_LOCUS256030</name>
</gene>
<evidence type="ECO:0000256" key="1">
    <source>
        <dbReference type="ARBA" id="ARBA00023027"/>
    </source>
</evidence>
<dbReference type="EMBL" id="UINC01069643">
    <property type="protein sequence ID" value="SVC03176.1"/>
    <property type="molecule type" value="Genomic_DNA"/>
</dbReference>
<accession>A0A382IU71</accession>
<dbReference type="Gene3D" id="3.40.50.720">
    <property type="entry name" value="NAD(P)-binding Rossmann-like Domain"/>
    <property type="match status" value="1"/>
</dbReference>
<proteinExistence type="predicted"/>
<dbReference type="GO" id="GO:0004553">
    <property type="term" value="F:hydrolase activity, hydrolyzing O-glycosyl compounds"/>
    <property type="evidence" value="ECO:0007669"/>
    <property type="project" value="InterPro"/>
</dbReference>